<evidence type="ECO:0000256" key="2">
    <source>
        <dbReference type="ARBA" id="ARBA00004184"/>
    </source>
</evidence>
<keyword evidence="4 9" id="KW-0813">Transport</keyword>
<dbReference type="GO" id="GO:0045259">
    <property type="term" value="C:proton-transporting ATP synthase complex"/>
    <property type="evidence" value="ECO:0007669"/>
    <property type="project" value="UniProtKB-KW"/>
</dbReference>
<evidence type="ECO:0000256" key="4">
    <source>
        <dbReference type="ARBA" id="ARBA00022448"/>
    </source>
</evidence>
<dbReference type="InterPro" id="IPR020546">
    <property type="entry name" value="ATP_synth_F1_dsu/esu_N"/>
</dbReference>
<gene>
    <name evidence="11" type="primary">atpC</name>
    <name evidence="11" type="ORF">H9789_11350</name>
</gene>
<dbReference type="EMBL" id="JAHLFU010000229">
    <property type="protein sequence ID" value="MBU3854386.1"/>
    <property type="molecule type" value="Genomic_DNA"/>
</dbReference>
<keyword evidence="8 9" id="KW-0066">ATP synthesis</keyword>
<reference evidence="11" key="2">
    <citation type="submission" date="2021-04" db="EMBL/GenBank/DDBJ databases">
        <authorList>
            <person name="Gilroy R."/>
        </authorList>
    </citation>
    <scope>NUCLEOTIDE SEQUENCE</scope>
    <source>
        <strain evidence="11">G3-2149</strain>
    </source>
</reference>
<reference evidence="11" key="1">
    <citation type="journal article" date="2021" name="PeerJ">
        <title>Extensive microbial diversity within the chicken gut microbiome revealed by metagenomics and culture.</title>
        <authorList>
            <person name="Gilroy R."/>
            <person name="Ravi A."/>
            <person name="Getino M."/>
            <person name="Pursley I."/>
            <person name="Horton D.L."/>
            <person name="Alikhan N.F."/>
            <person name="Baker D."/>
            <person name="Gharbi K."/>
            <person name="Hall N."/>
            <person name="Watson M."/>
            <person name="Adriaenssens E.M."/>
            <person name="Foster-Nyarko E."/>
            <person name="Jarju S."/>
            <person name="Secka A."/>
            <person name="Antonio M."/>
            <person name="Oren A."/>
            <person name="Chaudhuri R.R."/>
            <person name="La Ragione R."/>
            <person name="Hildebrand F."/>
            <person name="Pallen M.J."/>
        </authorList>
    </citation>
    <scope>NUCLEOTIDE SEQUENCE</scope>
    <source>
        <strain evidence="11">G3-2149</strain>
    </source>
</reference>
<dbReference type="PANTHER" id="PTHR13822">
    <property type="entry name" value="ATP SYNTHASE DELTA/EPSILON CHAIN"/>
    <property type="match status" value="1"/>
</dbReference>
<evidence type="ECO:0000313" key="12">
    <source>
        <dbReference type="Proteomes" id="UP000823865"/>
    </source>
</evidence>
<evidence type="ECO:0000256" key="3">
    <source>
        <dbReference type="ARBA" id="ARBA00005712"/>
    </source>
</evidence>
<dbReference type="GO" id="GO:0046933">
    <property type="term" value="F:proton-transporting ATP synthase activity, rotational mechanism"/>
    <property type="evidence" value="ECO:0007669"/>
    <property type="project" value="InterPro"/>
</dbReference>
<comment type="similarity">
    <text evidence="3 9">Belongs to the ATPase epsilon chain family.</text>
</comment>
<evidence type="ECO:0000259" key="10">
    <source>
        <dbReference type="Pfam" id="PF02823"/>
    </source>
</evidence>
<sequence length="89" mass="9554">MEKDLLTLKVVSPEKTVFEGNVRYVEIPGASGLFSVLPGHAPLITSLTDGTLKFKGGDTTYRFGVSGGFVEVNHDTVSVCVEHITEAKD</sequence>
<keyword evidence="7 9" id="KW-0139">CF(1)</keyword>
<dbReference type="InterPro" id="IPR036771">
    <property type="entry name" value="ATPsynth_dsu/esu_N"/>
</dbReference>
<comment type="caution">
    <text evidence="11">The sequence shown here is derived from an EMBL/GenBank/DDBJ whole genome shotgun (WGS) entry which is preliminary data.</text>
</comment>
<evidence type="ECO:0000256" key="1">
    <source>
        <dbReference type="ARBA" id="ARBA00003543"/>
    </source>
</evidence>
<dbReference type="InterPro" id="IPR001469">
    <property type="entry name" value="ATP_synth_F1_dsu/esu"/>
</dbReference>
<proteinExistence type="inferred from homology"/>
<dbReference type="PANTHER" id="PTHR13822:SF10">
    <property type="entry name" value="ATP SYNTHASE EPSILON CHAIN, CHLOROPLASTIC"/>
    <property type="match status" value="1"/>
</dbReference>
<evidence type="ECO:0000256" key="6">
    <source>
        <dbReference type="ARBA" id="ARBA00023136"/>
    </source>
</evidence>
<evidence type="ECO:0000256" key="5">
    <source>
        <dbReference type="ARBA" id="ARBA00023065"/>
    </source>
</evidence>
<dbReference type="AlphaFoldDB" id="A0A9E2L894"/>
<evidence type="ECO:0000313" key="11">
    <source>
        <dbReference type="EMBL" id="MBU3854386.1"/>
    </source>
</evidence>
<accession>A0A9E2L894</accession>
<evidence type="ECO:0000256" key="9">
    <source>
        <dbReference type="RuleBase" id="RU003656"/>
    </source>
</evidence>
<comment type="subcellular location">
    <subcellularLocation>
        <location evidence="2">Endomembrane system</location>
        <topology evidence="2">Peripheral membrane protein</topology>
    </subcellularLocation>
</comment>
<dbReference type="Proteomes" id="UP000823865">
    <property type="component" value="Unassembled WGS sequence"/>
</dbReference>
<evidence type="ECO:0000256" key="7">
    <source>
        <dbReference type="ARBA" id="ARBA00023196"/>
    </source>
</evidence>
<protein>
    <submittedName>
        <fullName evidence="11">ATP synthase F1 subunit epsilon</fullName>
    </submittedName>
</protein>
<keyword evidence="5 9" id="KW-0406">Ion transport</keyword>
<feature type="domain" description="ATP synthase F1 complex delta/epsilon subunit N-terminal" evidence="10">
    <location>
        <begin position="6"/>
        <end position="83"/>
    </location>
</feature>
<organism evidence="11 12">
    <name type="scientific">Candidatus Paraprevotella stercoravium</name>
    <dbReference type="NCBI Taxonomy" id="2838725"/>
    <lineage>
        <taxon>Bacteria</taxon>
        <taxon>Pseudomonadati</taxon>
        <taxon>Bacteroidota</taxon>
        <taxon>Bacteroidia</taxon>
        <taxon>Bacteroidales</taxon>
        <taxon>Prevotellaceae</taxon>
        <taxon>Paraprevotella</taxon>
    </lineage>
</organism>
<dbReference type="GO" id="GO:0012505">
    <property type="term" value="C:endomembrane system"/>
    <property type="evidence" value="ECO:0007669"/>
    <property type="project" value="UniProtKB-SubCell"/>
</dbReference>
<keyword evidence="6" id="KW-0472">Membrane</keyword>
<dbReference type="NCBIfam" id="TIGR01216">
    <property type="entry name" value="ATP_synt_epsi"/>
    <property type="match status" value="1"/>
</dbReference>
<dbReference type="SUPFAM" id="SSF51344">
    <property type="entry name" value="Epsilon subunit of F1F0-ATP synthase N-terminal domain"/>
    <property type="match status" value="1"/>
</dbReference>
<dbReference type="Pfam" id="PF02823">
    <property type="entry name" value="ATP-synt_DE_N"/>
    <property type="match status" value="1"/>
</dbReference>
<dbReference type="CDD" id="cd12152">
    <property type="entry name" value="F1-ATPase_delta"/>
    <property type="match status" value="1"/>
</dbReference>
<evidence type="ECO:0000256" key="8">
    <source>
        <dbReference type="ARBA" id="ARBA00023310"/>
    </source>
</evidence>
<dbReference type="Gene3D" id="2.60.15.10">
    <property type="entry name" value="F0F1 ATP synthase delta/epsilon subunit, N-terminal"/>
    <property type="match status" value="1"/>
</dbReference>
<name>A0A9E2L894_9BACT</name>
<comment type="subunit">
    <text evidence="9">F-type ATPases have 2 components, CF(1) - the catalytic core - and CF(0) - the membrane proton channel. CF(1) has five subunits: alpha(3), beta(3), gamma(1), delta(1), epsilon(1). CF(0) has three main subunits: a, b and c.</text>
</comment>
<comment type="function">
    <text evidence="1">Produces ATP from ADP in the presence of a proton gradient across the membrane.</text>
</comment>